<name>A0A0B2WNJ1_METAS</name>
<dbReference type="InterPro" id="IPR036378">
    <property type="entry name" value="FAS1_dom_sf"/>
</dbReference>
<keyword evidence="1 3" id="KW-0732">Signal</keyword>
<evidence type="ECO:0000313" key="4">
    <source>
        <dbReference type="EMBL" id="KHN94570.1"/>
    </source>
</evidence>
<evidence type="ECO:0000256" key="3">
    <source>
        <dbReference type="SAM" id="SignalP"/>
    </source>
</evidence>
<dbReference type="EMBL" id="AZHE01000033">
    <property type="protein sequence ID" value="KHN94570.1"/>
    <property type="molecule type" value="Genomic_DNA"/>
</dbReference>
<feature type="chain" id="PRO_5002081378" evidence="3">
    <location>
        <begin position="19"/>
        <end position="237"/>
    </location>
</feature>
<dbReference type="PANTHER" id="PTHR28156">
    <property type="entry name" value="FAS1 DOMAIN-CONTAINING PROTEIN YDR262W"/>
    <property type="match status" value="1"/>
</dbReference>
<keyword evidence="5" id="KW-1185">Reference proteome</keyword>
<feature type="compositionally biased region" description="Basic and acidic residues" evidence="2">
    <location>
        <begin position="71"/>
        <end position="84"/>
    </location>
</feature>
<proteinExistence type="predicted"/>
<dbReference type="AlphaFoldDB" id="A0A0B2WNJ1"/>
<dbReference type="PANTHER" id="PTHR28156:SF1">
    <property type="entry name" value="FAS1 DOMAIN-CONTAINING PROTEIN YDR262W"/>
    <property type="match status" value="1"/>
</dbReference>
<dbReference type="OrthoDB" id="5551751at2759"/>
<sequence>MKHLIAGLVSAAAAAAAAAPSSPLAQHPMAIMPDDARRPDDMMPSGDKNPPPPAVKFRSASPSPAAAAAPKHHDGSHGKYEPETQSRISLSDTIGPLRSISSFASLARLFTSTSSLLSDPSANTTVLAPLNSAMDGLARKPWESPADYRALGPQAYDGSGGQDRANKNLQRFVEAHLVATSPWAEGESARTLAGRHLWWEDRHGQRVLMPDGVAVDRVASRVSNGELVSPPPPAPGG</sequence>
<comment type="caution">
    <text evidence="4">The sequence shown here is derived from an EMBL/GenBank/DDBJ whole genome shotgun (WGS) entry which is preliminary data.</text>
</comment>
<feature type="region of interest" description="Disordered" evidence="2">
    <location>
        <begin position="19"/>
        <end position="86"/>
    </location>
</feature>
<dbReference type="RefSeq" id="XP_040675636.1">
    <property type="nucleotide sequence ID" value="XM_040826423.1"/>
</dbReference>
<dbReference type="InterPro" id="IPR040200">
    <property type="entry name" value="Mug57-like"/>
</dbReference>
<dbReference type="HOGENOM" id="CLU_091398_2_0_1"/>
<feature type="signal peptide" evidence="3">
    <location>
        <begin position="1"/>
        <end position="18"/>
    </location>
</feature>
<evidence type="ECO:0000256" key="1">
    <source>
        <dbReference type="ARBA" id="ARBA00022729"/>
    </source>
</evidence>
<evidence type="ECO:0000256" key="2">
    <source>
        <dbReference type="SAM" id="MobiDB-lite"/>
    </source>
</evidence>
<accession>A0A0B2WNJ1</accession>
<feature type="compositionally biased region" description="Low complexity" evidence="2">
    <location>
        <begin position="59"/>
        <end position="69"/>
    </location>
</feature>
<organism evidence="4 5">
    <name type="scientific">Metarhizium album (strain ARSEF 1941)</name>
    <dbReference type="NCBI Taxonomy" id="1081103"/>
    <lineage>
        <taxon>Eukaryota</taxon>
        <taxon>Fungi</taxon>
        <taxon>Dikarya</taxon>
        <taxon>Ascomycota</taxon>
        <taxon>Pezizomycotina</taxon>
        <taxon>Sordariomycetes</taxon>
        <taxon>Hypocreomycetidae</taxon>
        <taxon>Hypocreales</taxon>
        <taxon>Clavicipitaceae</taxon>
        <taxon>Metarhizium</taxon>
    </lineage>
</organism>
<protein>
    <submittedName>
        <fullName evidence="4">FAS1 domain-containing protein</fullName>
    </submittedName>
</protein>
<evidence type="ECO:0000313" key="5">
    <source>
        <dbReference type="Proteomes" id="UP000030816"/>
    </source>
</evidence>
<dbReference type="GeneID" id="63742080"/>
<dbReference type="STRING" id="1081103.A0A0B2WNJ1"/>
<dbReference type="Proteomes" id="UP000030816">
    <property type="component" value="Unassembled WGS sequence"/>
</dbReference>
<dbReference type="SUPFAM" id="SSF82153">
    <property type="entry name" value="FAS1 domain"/>
    <property type="match status" value="1"/>
</dbReference>
<reference evidence="4 5" key="1">
    <citation type="journal article" date="2014" name="Proc. Natl. Acad. Sci. U.S.A.">
        <title>Trajectory and genomic determinants of fungal-pathogen speciation and host adaptation.</title>
        <authorList>
            <person name="Hu X."/>
            <person name="Xiao G."/>
            <person name="Zheng P."/>
            <person name="Shang Y."/>
            <person name="Su Y."/>
            <person name="Zhang X."/>
            <person name="Liu X."/>
            <person name="Zhan S."/>
            <person name="St Leger R.J."/>
            <person name="Wang C."/>
        </authorList>
    </citation>
    <scope>NUCLEOTIDE SEQUENCE [LARGE SCALE GENOMIC DNA]</scope>
    <source>
        <strain evidence="4 5">ARSEF 1941</strain>
    </source>
</reference>
<gene>
    <name evidence="4" type="ORF">MAM_07625</name>
</gene>